<dbReference type="Pfam" id="PF00782">
    <property type="entry name" value="DSPc"/>
    <property type="match status" value="1"/>
</dbReference>
<comment type="caution">
    <text evidence="3">The sequence shown here is derived from an EMBL/GenBank/DDBJ whole genome shotgun (WGS) entry which is preliminary data.</text>
</comment>
<dbReference type="PANTHER" id="PTHR46588">
    <property type="entry name" value="SERINE/THREONINE/TYROSINE-INTERACTING PROTEIN"/>
    <property type="match status" value="1"/>
</dbReference>
<dbReference type="GO" id="GO:0005654">
    <property type="term" value="C:nucleoplasm"/>
    <property type="evidence" value="ECO:0007669"/>
    <property type="project" value="TreeGrafter"/>
</dbReference>
<accession>A0A9Q0MR58</accession>
<dbReference type="CDD" id="cd14498">
    <property type="entry name" value="DSP"/>
    <property type="match status" value="1"/>
</dbReference>
<dbReference type="SUPFAM" id="SSF52799">
    <property type="entry name" value="(Phosphotyrosine protein) phosphatases II"/>
    <property type="match status" value="1"/>
</dbReference>
<dbReference type="GO" id="GO:0070372">
    <property type="term" value="P:regulation of ERK1 and ERK2 cascade"/>
    <property type="evidence" value="ECO:0007669"/>
    <property type="project" value="TreeGrafter"/>
</dbReference>
<feature type="region of interest" description="Disordered" evidence="1">
    <location>
        <begin position="40"/>
        <end position="61"/>
    </location>
</feature>
<name>A0A9Q0MR58_9DIPT</name>
<protein>
    <submittedName>
        <fullName evidence="3">Serine/threonine/tyrosine-interacting protein</fullName>
    </submittedName>
</protein>
<dbReference type="AlphaFoldDB" id="A0A9Q0MR58"/>
<organism evidence="3 4">
    <name type="scientific">Pseudolycoriella hygida</name>
    <dbReference type="NCBI Taxonomy" id="35572"/>
    <lineage>
        <taxon>Eukaryota</taxon>
        <taxon>Metazoa</taxon>
        <taxon>Ecdysozoa</taxon>
        <taxon>Arthropoda</taxon>
        <taxon>Hexapoda</taxon>
        <taxon>Insecta</taxon>
        <taxon>Pterygota</taxon>
        <taxon>Neoptera</taxon>
        <taxon>Endopterygota</taxon>
        <taxon>Diptera</taxon>
        <taxon>Nematocera</taxon>
        <taxon>Sciaroidea</taxon>
        <taxon>Sciaridae</taxon>
        <taxon>Pseudolycoriella</taxon>
    </lineage>
</organism>
<dbReference type="GO" id="GO:1990444">
    <property type="term" value="F:F-box domain binding"/>
    <property type="evidence" value="ECO:0007669"/>
    <property type="project" value="TreeGrafter"/>
</dbReference>
<feature type="compositionally biased region" description="Polar residues" evidence="1">
    <location>
        <begin position="42"/>
        <end position="56"/>
    </location>
</feature>
<evidence type="ECO:0000259" key="2">
    <source>
        <dbReference type="Pfam" id="PF00782"/>
    </source>
</evidence>
<reference evidence="3" key="1">
    <citation type="submission" date="2022-07" db="EMBL/GenBank/DDBJ databases">
        <authorList>
            <person name="Trinca V."/>
            <person name="Uliana J.V.C."/>
            <person name="Torres T.T."/>
            <person name="Ward R.J."/>
            <person name="Monesi N."/>
        </authorList>
    </citation>
    <scope>NUCLEOTIDE SEQUENCE</scope>
    <source>
        <strain evidence="3">HSMRA1968</strain>
        <tissue evidence="3">Whole embryos</tissue>
    </source>
</reference>
<dbReference type="PANTHER" id="PTHR46588:SF1">
    <property type="entry name" value="SERINE_THREONINE_TYROSINE-INTERACTING PROTEIN"/>
    <property type="match status" value="1"/>
</dbReference>
<dbReference type="InterPro" id="IPR029021">
    <property type="entry name" value="Prot-tyrosine_phosphatase-like"/>
</dbReference>
<dbReference type="GO" id="GO:0062026">
    <property type="term" value="P:negative regulation of SCF-dependent proteasomal ubiquitin-dependent catabolic process"/>
    <property type="evidence" value="ECO:0007669"/>
    <property type="project" value="TreeGrafter"/>
</dbReference>
<evidence type="ECO:0000313" key="3">
    <source>
        <dbReference type="EMBL" id="KAJ6636482.1"/>
    </source>
</evidence>
<gene>
    <name evidence="3" type="primary">STYX</name>
    <name evidence="3" type="ORF">Bhyg_15072</name>
</gene>
<dbReference type="Gene3D" id="3.90.190.10">
    <property type="entry name" value="Protein tyrosine phosphatase superfamily"/>
    <property type="match status" value="1"/>
</dbReference>
<dbReference type="EMBL" id="WJQU01000004">
    <property type="protein sequence ID" value="KAJ6636482.1"/>
    <property type="molecule type" value="Genomic_DNA"/>
</dbReference>
<dbReference type="Proteomes" id="UP001151699">
    <property type="component" value="Chromosome C"/>
</dbReference>
<keyword evidence="4" id="KW-1185">Reference proteome</keyword>
<feature type="domain" description="Dual specificity phosphatase catalytic" evidence="2">
    <location>
        <begin position="11"/>
        <end position="162"/>
    </location>
</feature>
<dbReference type="GO" id="GO:0005737">
    <property type="term" value="C:cytoplasm"/>
    <property type="evidence" value="ECO:0007669"/>
    <property type="project" value="TreeGrafter"/>
</dbReference>
<dbReference type="InterPro" id="IPR052449">
    <property type="entry name" value="STYX-Interacting_Phosphatase"/>
</dbReference>
<evidence type="ECO:0000256" key="1">
    <source>
        <dbReference type="SAM" id="MobiDB-lite"/>
    </source>
</evidence>
<dbReference type="InterPro" id="IPR000340">
    <property type="entry name" value="Dual-sp_phosphatase_cat-dom"/>
</dbReference>
<sequence>MELEQIFPGIYLTLCEDGWTADKLRAHGFTHIIRIDKHMRRNASTNNKESQTTNPIASDHDQFSPQLDGFETLDLNFGETSYLTTVLPNCYKGVRFIDNALKHGGSVLIVDRITNEKCITVVVGFLMYKDNLKFSTAFQLVKQNHPNIELDRYYENQMYEYEPILQVQRTINLYGNSCSRELRSSVYKRKISHEEPSFSLDESWNSFSNDNSDTIME</sequence>
<dbReference type="OrthoDB" id="10252009at2759"/>
<proteinExistence type="predicted"/>
<evidence type="ECO:0000313" key="4">
    <source>
        <dbReference type="Proteomes" id="UP001151699"/>
    </source>
</evidence>